<protein>
    <submittedName>
        <fullName evidence="1">SAM-dependent methyltransferase</fullName>
    </submittedName>
</protein>
<dbReference type="SUPFAM" id="SSF53335">
    <property type="entry name" value="S-adenosyl-L-methionine-dependent methyltransferases"/>
    <property type="match status" value="1"/>
</dbReference>
<dbReference type="OrthoDB" id="7273451at2"/>
<dbReference type="GO" id="GO:0032259">
    <property type="term" value="P:methylation"/>
    <property type="evidence" value="ECO:0007669"/>
    <property type="project" value="UniProtKB-KW"/>
</dbReference>
<evidence type="ECO:0000313" key="1">
    <source>
        <dbReference type="EMBL" id="QAY74223.1"/>
    </source>
</evidence>
<evidence type="ECO:0000313" key="2">
    <source>
        <dbReference type="Proteomes" id="UP000291259"/>
    </source>
</evidence>
<gene>
    <name evidence="1" type="ORF">ET445_13700</name>
</gene>
<keyword evidence="2" id="KW-1185">Reference proteome</keyword>
<keyword evidence="1" id="KW-0489">Methyltransferase</keyword>
<dbReference type="Proteomes" id="UP000291259">
    <property type="component" value="Chromosome"/>
</dbReference>
<keyword evidence="1" id="KW-0808">Transferase</keyword>
<dbReference type="EMBL" id="CP035491">
    <property type="protein sequence ID" value="QAY74223.1"/>
    <property type="molecule type" value="Genomic_DNA"/>
</dbReference>
<dbReference type="RefSeq" id="WP_129191770.1">
    <property type="nucleotide sequence ID" value="NZ_CP035491.1"/>
</dbReference>
<dbReference type="KEGG" id="agf:ET445_13700"/>
<dbReference type="InterPro" id="IPR029063">
    <property type="entry name" value="SAM-dependent_MTases_sf"/>
</dbReference>
<reference evidence="1 2" key="1">
    <citation type="submission" date="2019-01" db="EMBL/GenBank/DDBJ databases">
        <title>Genome sequencing of strain FW100M-8.</title>
        <authorList>
            <person name="Heo J."/>
            <person name="Kim S.-J."/>
            <person name="Kim J.-S."/>
            <person name="Hong S.-B."/>
            <person name="Kwon S.-W."/>
        </authorList>
    </citation>
    <scope>NUCLEOTIDE SEQUENCE [LARGE SCALE GENOMIC DNA]</scope>
    <source>
        <strain evidence="1 2">FW100M-8</strain>
    </source>
</reference>
<organism evidence="1 2">
    <name type="scientific">Agromyces protaetiae</name>
    <dbReference type="NCBI Taxonomy" id="2509455"/>
    <lineage>
        <taxon>Bacteria</taxon>
        <taxon>Bacillati</taxon>
        <taxon>Actinomycetota</taxon>
        <taxon>Actinomycetes</taxon>
        <taxon>Micrococcales</taxon>
        <taxon>Microbacteriaceae</taxon>
        <taxon>Agromyces</taxon>
    </lineage>
</organism>
<sequence length="271" mass="29079">MSGVIDVDADWLALREAEDARARSRELALAAASALAPGQVVVHDLGSGTGSMLRWLGPLLPGPQVWVLHDWNAALLDRALIGDPARDRDGRPISVQIRTRELARLRRADLDGADLVTASALLDVLTAEEIGAVVEACTAAGCPVLISLSVTGDVELDPVEPLDDELRAAFNAHQQRLVGGRRLVGPSGAALAEGLFREAGWSVARATSLWRLGRREPGLLGRWLDGWLDAALEQRADLRRDGVRYRALREAQLRRGALSATVSHADLLASP</sequence>
<dbReference type="GO" id="GO:0008168">
    <property type="term" value="F:methyltransferase activity"/>
    <property type="evidence" value="ECO:0007669"/>
    <property type="project" value="UniProtKB-KW"/>
</dbReference>
<dbReference type="AlphaFoldDB" id="A0A4P6FGH5"/>
<accession>A0A4P6FGH5</accession>
<name>A0A4P6FGH5_9MICO</name>
<proteinExistence type="predicted"/>